<organism evidence="3 4">
    <name type="scientific">Apatococcus fuscideae</name>
    <dbReference type="NCBI Taxonomy" id="2026836"/>
    <lineage>
        <taxon>Eukaryota</taxon>
        <taxon>Viridiplantae</taxon>
        <taxon>Chlorophyta</taxon>
        <taxon>core chlorophytes</taxon>
        <taxon>Trebouxiophyceae</taxon>
        <taxon>Chlorellales</taxon>
        <taxon>Chlorellaceae</taxon>
        <taxon>Apatococcus</taxon>
    </lineage>
</organism>
<feature type="compositionally biased region" description="Low complexity" evidence="1">
    <location>
        <begin position="299"/>
        <end position="310"/>
    </location>
</feature>
<sequence length="567" mass="62329">MAAEVAPSVEHLQNLCPFLPRSALEDILEQIGAPKALDYVMACQESAPSSSAGLSLSHSASVSRNLTLSPGPIQECPFTPQRLITQTRDSKDIMAVLLPMEQGHQEEGPSMTSEQQLAHFRSMFPSLPAHTISSVTQLHAEEEILDKLLKIQTAFDQPQSYSAEGGLQETAMPSSPCSNQRSWEAHSESSDSPADPLASLSAEEKVEALRNEFPSLSLEQVMTALDDENGRTDRAAALLQLYVQYGCEEEIPEEPCMGEDEKFCRRLVLEESEAKAIEEADAKLAAQLAQEESEGGRQSATATPAAEASSLYFKPPPPPPPKQKQWKQVLTSRSKAKIQHLNRCYPDAPADVLASTLAAMNNDIRSCKQLLSQSGLPEKRVRASTGGNSLSSTSPHHQIYAARPSGPGGRDGQHQALYEEARKLANDYREQARDRFRKSTEAKNKRQHEVSASFTQAGLDLMAKAKRENDVAAKRIFKGVNRTVNVWDTDVHGLHIPEARQKVEELIAHLTKLGDPVHLKIITGQGHHSADNIPKILPAMKQYLEQQGLEYSSFPGYFVVLLNTTDF</sequence>
<evidence type="ECO:0000313" key="3">
    <source>
        <dbReference type="EMBL" id="KAK9839345.1"/>
    </source>
</evidence>
<dbReference type="InterPro" id="IPR036063">
    <property type="entry name" value="Smr_dom_sf"/>
</dbReference>
<dbReference type="AlphaFoldDB" id="A0AAW1S047"/>
<gene>
    <name evidence="3" type="ORF">WJX84_009863</name>
</gene>
<dbReference type="GO" id="GO:0005634">
    <property type="term" value="C:nucleus"/>
    <property type="evidence" value="ECO:0007669"/>
    <property type="project" value="TreeGrafter"/>
</dbReference>
<reference evidence="3 4" key="1">
    <citation type="journal article" date="2024" name="Nat. Commun.">
        <title>Phylogenomics reveals the evolutionary origins of lichenization in chlorophyte algae.</title>
        <authorList>
            <person name="Puginier C."/>
            <person name="Libourel C."/>
            <person name="Otte J."/>
            <person name="Skaloud P."/>
            <person name="Haon M."/>
            <person name="Grisel S."/>
            <person name="Petersen M."/>
            <person name="Berrin J.G."/>
            <person name="Delaux P.M."/>
            <person name="Dal Grande F."/>
            <person name="Keller J."/>
        </authorList>
    </citation>
    <scope>NUCLEOTIDE SEQUENCE [LARGE SCALE GENOMIC DNA]</scope>
    <source>
        <strain evidence="3 4">SAG 2523</strain>
    </source>
</reference>
<protein>
    <recommendedName>
        <fullName evidence="2">Smr domain-containing protein</fullName>
    </recommendedName>
</protein>
<evidence type="ECO:0000256" key="1">
    <source>
        <dbReference type="SAM" id="MobiDB-lite"/>
    </source>
</evidence>
<dbReference type="EMBL" id="JALJOV010001875">
    <property type="protein sequence ID" value="KAK9839345.1"/>
    <property type="molecule type" value="Genomic_DNA"/>
</dbReference>
<keyword evidence="4" id="KW-1185">Reference proteome</keyword>
<feature type="compositionally biased region" description="Polar residues" evidence="1">
    <location>
        <begin position="171"/>
        <end position="182"/>
    </location>
</feature>
<dbReference type="PROSITE" id="PS50828">
    <property type="entry name" value="SMR"/>
    <property type="match status" value="1"/>
</dbReference>
<proteinExistence type="predicted"/>
<accession>A0AAW1S047</accession>
<dbReference type="PANTHER" id="PTHR46535">
    <property type="entry name" value="NEDD4-BINDING PROTEIN 2"/>
    <property type="match status" value="1"/>
</dbReference>
<dbReference type="Gene3D" id="3.30.1370.110">
    <property type="match status" value="1"/>
</dbReference>
<dbReference type="SMART" id="SM00463">
    <property type="entry name" value="SMR"/>
    <property type="match status" value="1"/>
</dbReference>
<feature type="region of interest" description="Disordered" evidence="1">
    <location>
        <begin position="374"/>
        <end position="396"/>
    </location>
</feature>
<dbReference type="InterPro" id="IPR052772">
    <property type="entry name" value="Endo/PolyKinase_Domain-Protein"/>
</dbReference>
<feature type="domain" description="Smr" evidence="2">
    <location>
        <begin position="489"/>
        <end position="563"/>
    </location>
</feature>
<comment type="caution">
    <text evidence="3">The sequence shown here is derived from an EMBL/GenBank/DDBJ whole genome shotgun (WGS) entry which is preliminary data.</text>
</comment>
<evidence type="ECO:0000259" key="2">
    <source>
        <dbReference type="PROSITE" id="PS50828"/>
    </source>
</evidence>
<dbReference type="InterPro" id="IPR002625">
    <property type="entry name" value="Smr_dom"/>
</dbReference>
<dbReference type="SMART" id="SM01162">
    <property type="entry name" value="DUF1771"/>
    <property type="match status" value="1"/>
</dbReference>
<dbReference type="InterPro" id="IPR013899">
    <property type="entry name" value="DUF1771"/>
</dbReference>
<dbReference type="Proteomes" id="UP001485043">
    <property type="component" value="Unassembled WGS sequence"/>
</dbReference>
<dbReference type="SUPFAM" id="SSF160443">
    <property type="entry name" value="SMR domain-like"/>
    <property type="match status" value="1"/>
</dbReference>
<evidence type="ECO:0000313" key="4">
    <source>
        <dbReference type="Proteomes" id="UP001485043"/>
    </source>
</evidence>
<dbReference type="GO" id="GO:0004519">
    <property type="term" value="F:endonuclease activity"/>
    <property type="evidence" value="ECO:0007669"/>
    <property type="project" value="TreeGrafter"/>
</dbReference>
<feature type="region of interest" description="Disordered" evidence="1">
    <location>
        <begin position="286"/>
        <end position="325"/>
    </location>
</feature>
<feature type="compositionally biased region" description="Polar residues" evidence="1">
    <location>
        <begin position="385"/>
        <end position="396"/>
    </location>
</feature>
<name>A0AAW1S047_9CHLO</name>
<feature type="region of interest" description="Disordered" evidence="1">
    <location>
        <begin position="165"/>
        <end position="199"/>
    </location>
</feature>
<dbReference type="PANTHER" id="PTHR46535:SF1">
    <property type="entry name" value="NEDD4-BINDING PROTEIN 2"/>
    <property type="match status" value="1"/>
</dbReference>